<name>A0A433UIY9_ANAVA</name>
<sequence length="64" mass="7609">MGTYYANREFIIQYLKLLDISRKECRAENPYPWKVSTRVLGNAYLMFGDVYLNKWTKLITQNLG</sequence>
<dbReference type="AlphaFoldDB" id="A0A433UIY9"/>
<reference evidence="1 2" key="1">
    <citation type="journal article" date="2019" name="Genome Biol. Evol.">
        <title>Day and night: Metabolic profiles and evolutionary relationships of six axenic non-marine cyanobacteria.</title>
        <authorList>
            <person name="Will S.E."/>
            <person name="Henke P."/>
            <person name="Boedeker C."/>
            <person name="Huang S."/>
            <person name="Brinkmann H."/>
            <person name="Rohde M."/>
            <person name="Jarek M."/>
            <person name="Friedl T."/>
            <person name="Seufert S."/>
            <person name="Schumacher M."/>
            <person name="Overmann J."/>
            <person name="Neumann-Schaal M."/>
            <person name="Petersen J."/>
        </authorList>
    </citation>
    <scope>NUCLEOTIDE SEQUENCE [LARGE SCALE GENOMIC DNA]</scope>
    <source>
        <strain evidence="1 2">SAG 1403-4b</strain>
    </source>
</reference>
<dbReference type="Proteomes" id="UP000276103">
    <property type="component" value="Unassembled WGS sequence"/>
</dbReference>
<protein>
    <submittedName>
        <fullName evidence="1">Uncharacterized protein</fullName>
    </submittedName>
</protein>
<accession>A0A433UIY9</accession>
<gene>
    <name evidence="1" type="ORF">DSM107003_40460</name>
</gene>
<proteinExistence type="predicted"/>
<comment type="caution">
    <text evidence="1">The sequence shown here is derived from an EMBL/GenBank/DDBJ whole genome shotgun (WGS) entry which is preliminary data.</text>
</comment>
<evidence type="ECO:0000313" key="1">
    <source>
        <dbReference type="EMBL" id="RUS93810.1"/>
    </source>
</evidence>
<keyword evidence="2" id="KW-1185">Reference proteome</keyword>
<evidence type="ECO:0000313" key="2">
    <source>
        <dbReference type="Proteomes" id="UP000276103"/>
    </source>
</evidence>
<organism evidence="1 2">
    <name type="scientific">Trichormus variabilis SAG 1403-4b</name>
    <dbReference type="NCBI Taxonomy" id="447716"/>
    <lineage>
        <taxon>Bacteria</taxon>
        <taxon>Bacillati</taxon>
        <taxon>Cyanobacteriota</taxon>
        <taxon>Cyanophyceae</taxon>
        <taxon>Nostocales</taxon>
        <taxon>Nostocaceae</taxon>
        <taxon>Trichormus</taxon>
    </lineage>
</organism>
<dbReference type="EMBL" id="RSCM01000016">
    <property type="protein sequence ID" value="RUS93810.1"/>
    <property type="molecule type" value="Genomic_DNA"/>
</dbReference>